<evidence type="ECO:0000313" key="2">
    <source>
        <dbReference type="EMBL" id="GKT14466.1"/>
    </source>
</evidence>
<name>A0ABQ5JRM5_9EUKA</name>
<feature type="transmembrane region" description="Helical" evidence="1">
    <location>
        <begin position="90"/>
        <end position="112"/>
    </location>
</feature>
<keyword evidence="3" id="KW-1185">Reference proteome</keyword>
<comment type="caution">
    <text evidence="2">The sequence shown here is derived from an EMBL/GenBank/DDBJ whole genome shotgun (WGS) entry which is preliminary data.</text>
</comment>
<sequence>FLRDNLQSCSIVEERALESSESSTSSSRPDISIPEKNITLDVSVCYEDASLMSVEKRMENKRAKYQNCIPVVIGHSGFIMPKTIDELSDLARVALGFYMIILVIISGVTPIWN</sequence>
<keyword evidence="1" id="KW-0472">Membrane</keyword>
<evidence type="ECO:0000313" key="3">
    <source>
        <dbReference type="Proteomes" id="UP001057375"/>
    </source>
</evidence>
<dbReference type="EMBL" id="BQXS01005752">
    <property type="protein sequence ID" value="GKT14466.1"/>
    <property type="molecule type" value="Genomic_DNA"/>
</dbReference>
<accession>A0ABQ5JRM5</accession>
<proteinExistence type="predicted"/>
<keyword evidence="1" id="KW-1133">Transmembrane helix</keyword>
<evidence type="ECO:0000256" key="1">
    <source>
        <dbReference type="SAM" id="Phobius"/>
    </source>
</evidence>
<feature type="non-terminal residue" evidence="2">
    <location>
        <position position="1"/>
    </location>
</feature>
<gene>
    <name evidence="2" type="ORF">ADUPG1_004036</name>
</gene>
<dbReference type="Proteomes" id="UP001057375">
    <property type="component" value="Unassembled WGS sequence"/>
</dbReference>
<reference evidence="2" key="1">
    <citation type="submission" date="2022-03" db="EMBL/GenBank/DDBJ databases">
        <title>Draft genome sequence of Aduncisulcus paluster, a free-living microaerophilic Fornicata.</title>
        <authorList>
            <person name="Yuyama I."/>
            <person name="Kume K."/>
            <person name="Tamura T."/>
            <person name="Inagaki Y."/>
            <person name="Hashimoto T."/>
        </authorList>
    </citation>
    <scope>NUCLEOTIDE SEQUENCE</scope>
    <source>
        <strain evidence="2">NY0171</strain>
    </source>
</reference>
<keyword evidence="1" id="KW-0812">Transmembrane</keyword>
<organism evidence="2 3">
    <name type="scientific">Aduncisulcus paluster</name>
    <dbReference type="NCBI Taxonomy" id="2918883"/>
    <lineage>
        <taxon>Eukaryota</taxon>
        <taxon>Metamonada</taxon>
        <taxon>Carpediemonas-like organisms</taxon>
        <taxon>Aduncisulcus</taxon>
    </lineage>
</organism>
<protein>
    <submittedName>
        <fullName evidence="2">Uncharacterized protein</fullName>
    </submittedName>
</protein>